<name>A0AAE5BW87_9RHOB</name>
<proteinExistence type="predicted"/>
<dbReference type="EMBL" id="JAABNR010000033">
    <property type="protein sequence ID" value="NBZ89766.1"/>
    <property type="molecule type" value="Genomic_DNA"/>
</dbReference>
<dbReference type="InterPro" id="IPR002197">
    <property type="entry name" value="HTH_Fis"/>
</dbReference>
<dbReference type="InterPro" id="IPR009057">
    <property type="entry name" value="Homeodomain-like_sf"/>
</dbReference>
<dbReference type="RefSeq" id="WP_168776561.1">
    <property type="nucleotide sequence ID" value="NZ_JAABNR010000033.1"/>
</dbReference>
<gene>
    <name evidence="3" type="ORF">GV832_19450</name>
</gene>
<reference evidence="3" key="1">
    <citation type="submission" date="2020-01" db="EMBL/GenBank/DDBJ databases">
        <authorList>
            <person name="Chen W.-M."/>
        </authorList>
    </citation>
    <scope>NUCLEOTIDE SEQUENCE</scope>
    <source>
        <strain evidence="3">CYK-10</strain>
    </source>
</reference>
<dbReference type="PRINTS" id="PR01590">
    <property type="entry name" value="HTHFIS"/>
</dbReference>
<dbReference type="InterPro" id="IPR029016">
    <property type="entry name" value="GAF-like_dom_sf"/>
</dbReference>
<protein>
    <submittedName>
        <fullName evidence="3">GAF domain-containing protein</fullName>
    </submittedName>
</protein>
<dbReference type="Pfam" id="PF02954">
    <property type="entry name" value="HTH_8"/>
    <property type="match status" value="1"/>
</dbReference>
<dbReference type="GO" id="GO:0043565">
    <property type="term" value="F:sequence-specific DNA binding"/>
    <property type="evidence" value="ECO:0007669"/>
    <property type="project" value="InterPro"/>
</dbReference>
<dbReference type="SUPFAM" id="SSF55781">
    <property type="entry name" value="GAF domain-like"/>
    <property type="match status" value="1"/>
</dbReference>
<dbReference type="SUPFAM" id="SSF46689">
    <property type="entry name" value="Homeodomain-like"/>
    <property type="match status" value="1"/>
</dbReference>
<feature type="domain" description="GAF" evidence="1">
    <location>
        <begin position="62"/>
        <end position="192"/>
    </location>
</feature>
<comment type="caution">
    <text evidence="3">The sequence shown here is derived from an EMBL/GenBank/DDBJ whole genome shotgun (WGS) entry which is preliminary data.</text>
</comment>
<dbReference type="Gene3D" id="3.30.450.40">
    <property type="match status" value="1"/>
</dbReference>
<dbReference type="InterPro" id="IPR003018">
    <property type="entry name" value="GAF"/>
</dbReference>
<dbReference type="Gene3D" id="1.10.10.60">
    <property type="entry name" value="Homeodomain-like"/>
    <property type="match status" value="1"/>
</dbReference>
<sequence>MARTTHAEKVSEALTRGEAARSALVASWSRSARLHGLDPQRRGDERLTDGEFRMARDRSGPLLSLARPAIERLFQTVGGLGACVILSDAEGIALDRCGAPCDDPDFAGWGLWTGTRWTEAAQGTNAIGTCLVEARPVTIHRDQHFLTRNTGLSCMSAPIFGAEGTLAAVLDVSSARAEVTEGLTRLIAQGVAEAARRIEADLFRAAHPRDRILIVPGVEGALLACDGDELVTGATRAARNHLRLTGLGQPVADLLGLTDHDLVGAERATLRRALARHRGNASATARALGISRATFHRKLSHA</sequence>
<dbReference type="AlphaFoldDB" id="A0AAE5BW87"/>
<dbReference type="Proteomes" id="UP001193501">
    <property type="component" value="Unassembled WGS sequence"/>
</dbReference>
<organism evidence="3 4">
    <name type="scientific">Stagnihabitans tardus</name>
    <dbReference type="NCBI Taxonomy" id="2699202"/>
    <lineage>
        <taxon>Bacteria</taxon>
        <taxon>Pseudomonadati</taxon>
        <taxon>Pseudomonadota</taxon>
        <taxon>Alphaproteobacteria</taxon>
        <taxon>Rhodobacterales</taxon>
        <taxon>Paracoccaceae</taxon>
        <taxon>Stagnihabitans</taxon>
    </lineage>
</organism>
<evidence type="ECO:0000259" key="1">
    <source>
        <dbReference type="Pfam" id="PF01590"/>
    </source>
</evidence>
<dbReference type="Pfam" id="PF01590">
    <property type="entry name" value="GAF"/>
    <property type="match status" value="1"/>
</dbReference>
<accession>A0AAE5BW87</accession>
<evidence type="ECO:0000259" key="2">
    <source>
        <dbReference type="Pfam" id="PF02954"/>
    </source>
</evidence>
<feature type="domain" description="DNA binding HTH" evidence="2">
    <location>
        <begin position="266"/>
        <end position="299"/>
    </location>
</feature>
<evidence type="ECO:0000313" key="3">
    <source>
        <dbReference type="EMBL" id="NBZ89766.1"/>
    </source>
</evidence>
<keyword evidence="4" id="KW-1185">Reference proteome</keyword>
<evidence type="ECO:0000313" key="4">
    <source>
        <dbReference type="Proteomes" id="UP001193501"/>
    </source>
</evidence>